<dbReference type="Pfam" id="PF04325">
    <property type="entry name" value="DUF465"/>
    <property type="match status" value="1"/>
</dbReference>
<organism evidence="2 3">
    <name type="scientific">Luteibacter yeojuensis</name>
    <dbReference type="NCBI Taxonomy" id="345309"/>
    <lineage>
        <taxon>Bacteria</taxon>
        <taxon>Pseudomonadati</taxon>
        <taxon>Pseudomonadota</taxon>
        <taxon>Gammaproteobacteria</taxon>
        <taxon>Lysobacterales</taxon>
        <taxon>Rhodanobacteraceae</taxon>
        <taxon>Luteibacter</taxon>
    </lineage>
</organism>
<dbReference type="InterPro" id="IPR038444">
    <property type="entry name" value="DUF465_sf"/>
</dbReference>
<dbReference type="RefSeq" id="WP_045829156.1">
    <property type="nucleotide sequence ID" value="NZ_JZRB01000016.1"/>
</dbReference>
<dbReference type="OrthoDB" id="5787087at2"/>
<dbReference type="EMBL" id="JZRB01000016">
    <property type="protein sequence ID" value="KJV35342.1"/>
    <property type="molecule type" value="Genomic_DNA"/>
</dbReference>
<dbReference type="Gene3D" id="6.10.280.50">
    <property type="match status" value="1"/>
</dbReference>
<proteinExistence type="predicted"/>
<reference evidence="2 3" key="1">
    <citation type="submission" date="2015-03" db="EMBL/GenBank/DDBJ databases">
        <title>Draft genome sequence of Luteibacter yeojuensis strain SU11.</title>
        <authorList>
            <person name="Sulaiman J."/>
            <person name="Priya K."/>
            <person name="Chan K.-G."/>
        </authorList>
    </citation>
    <scope>NUCLEOTIDE SEQUENCE [LARGE SCALE GENOMIC DNA]</scope>
    <source>
        <strain evidence="2 3">SU11</strain>
    </source>
</reference>
<evidence type="ECO:0000313" key="3">
    <source>
        <dbReference type="Proteomes" id="UP000033651"/>
    </source>
</evidence>
<comment type="caution">
    <text evidence="2">The sequence shown here is derived from an EMBL/GenBank/DDBJ whole genome shotgun (WGS) entry which is preliminary data.</text>
</comment>
<feature type="coiled-coil region" evidence="1">
    <location>
        <begin position="13"/>
        <end position="61"/>
    </location>
</feature>
<dbReference type="Proteomes" id="UP000033651">
    <property type="component" value="Unassembled WGS sequence"/>
</dbReference>
<sequence>MQVQDPTQLSQRLAELKVEHRDLDTAIDHLAQAISRDELQLTRLKKRKLQLKDAISRIESRLIPDLDA</sequence>
<evidence type="ECO:0000256" key="1">
    <source>
        <dbReference type="SAM" id="Coils"/>
    </source>
</evidence>
<evidence type="ECO:0008006" key="4">
    <source>
        <dbReference type="Google" id="ProtNLM"/>
    </source>
</evidence>
<accession>A0A0F3KWJ7</accession>
<dbReference type="PATRIC" id="fig|345309.4.peg.944"/>
<evidence type="ECO:0000313" key="2">
    <source>
        <dbReference type="EMBL" id="KJV35342.1"/>
    </source>
</evidence>
<protein>
    <recommendedName>
        <fullName evidence="4">DUF465 domain-containing protein</fullName>
    </recommendedName>
</protein>
<gene>
    <name evidence="2" type="ORF">VI08_08640</name>
</gene>
<keyword evidence="1" id="KW-0175">Coiled coil</keyword>
<dbReference type="InterPro" id="IPR007420">
    <property type="entry name" value="DUF465"/>
</dbReference>
<dbReference type="AlphaFoldDB" id="A0A0F3KWJ7"/>
<name>A0A0F3KWJ7_9GAMM</name>
<keyword evidence="3" id="KW-1185">Reference proteome</keyword>